<feature type="domain" description="SH3b" evidence="1">
    <location>
        <begin position="157"/>
        <end position="215"/>
    </location>
</feature>
<evidence type="ECO:0000313" key="3">
    <source>
        <dbReference type="Proteomes" id="UP000283745"/>
    </source>
</evidence>
<reference evidence="2 3" key="1">
    <citation type="submission" date="2018-08" db="EMBL/GenBank/DDBJ databases">
        <title>A genome reference for cultivated species of the human gut microbiota.</title>
        <authorList>
            <person name="Zou Y."/>
            <person name="Xue W."/>
            <person name="Luo G."/>
        </authorList>
    </citation>
    <scope>NUCLEOTIDE SEQUENCE [LARGE SCALE GENOMIC DNA]</scope>
    <source>
        <strain evidence="2 3">AM28-23</strain>
    </source>
</reference>
<dbReference type="Gene3D" id="2.30.30.40">
    <property type="entry name" value="SH3 Domains"/>
    <property type="match status" value="1"/>
</dbReference>
<evidence type="ECO:0000259" key="1">
    <source>
        <dbReference type="PROSITE" id="PS51781"/>
    </source>
</evidence>
<comment type="caution">
    <text evidence="2">The sequence shown here is derived from an EMBL/GenBank/DDBJ whole genome shotgun (WGS) entry which is preliminary data.</text>
</comment>
<name>A0A414JCD0_9FIRM</name>
<dbReference type="SMART" id="SM00287">
    <property type="entry name" value="SH3b"/>
    <property type="match status" value="1"/>
</dbReference>
<dbReference type="InterPro" id="IPR003646">
    <property type="entry name" value="SH3-like_bac-type"/>
</dbReference>
<dbReference type="PROSITE" id="PS51781">
    <property type="entry name" value="SH3B"/>
    <property type="match status" value="1"/>
</dbReference>
<sequence length="215" mass="23291">MNSYYKALGDKDITALRTVVNNLTPSDESKITNAKDYIEGYQVSNVYTKKGLDDNSFVVYTRGSFVCKGIDTPAPSLWSSYVVKDSDNNYKILGDLAQNTQVSEYMDSLKSDEDVQKLTAEVQAAYEQAQKDDSALAQFLNGLGEEVDTSSGTSADGTTLTVTEGCNVRAEASSDSDIIGGLDTGDQVVKVGQEGDWIQIDYDGETGYVYSGLLQ</sequence>
<dbReference type="EMBL" id="QSKF01000001">
    <property type="protein sequence ID" value="RHE42224.1"/>
    <property type="molecule type" value="Genomic_DNA"/>
</dbReference>
<accession>A0A414JCD0</accession>
<dbReference type="AlphaFoldDB" id="A0A414JCD0"/>
<proteinExistence type="predicted"/>
<organism evidence="2 3">
    <name type="scientific">Blautia obeum</name>
    <dbReference type="NCBI Taxonomy" id="40520"/>
    <lineage>
        <taxon>Bacteria</taxon>
        <taxon>Bacillati</taxon>
        <taxon>Bacillota</taxon>
        <taxon>Clostridia</taxon>
        <taxon>Lachnospirales</taxon>
        <taxon>Lachnospiraceae</taxon>
        <taxon>Blautia</taxon>
    </lineage>
</organism>
<gene>
    <name evidence="2" type="ORF">DW740_02265</name>
</gene>
<protein>
    <submittedName>
        <fullName evidence="2">SH3 domain-containing protein</fullName>
    </submittedName>
</protein>
<dbReference type="Proteomes" id="UP000283745">
    <property type="component" value="Unassembled WGS sequence"/>
</dbReference>
<dbReference type="Pfam" id="PF08239">
    <property type="entry name" value="SH3_3"/>
    <property type="match status" value="1"/>
</dbReference>
<evidence type="ECO:0000313" key="2">
    <source>
        <dbReference type="EMBL" id="RHE42224.1"/>
    </source>
</evidence>